<comment type="caution">
    <text evidence="1">The sequence shown here is derived from an EMBL/GenBank/DDBJ whole genome shotgun (WGS) entry which is preliminary data.</text>
</comment>
<gene>
    <name evidence="1" type="ORF">BC781_10497</name>
</gene>
<evidence type="ECO:0000313" key="1">
    <source>
        <dbReference type="EMBL" id="PWJ40838.1"/>
    </source>
</evidence>
<dbReference type="AlphaFoldDB" id="A0A315Z848"/>
<accession>A0A315Z848</accession>
<evidence type="ECO:0000313" key="2">
    <source>
        <dbReference type="Proteomes" id="UP000245535"/>
    </source>
</evidence>
<protein>
    <submittedName>
        <fullName evidence="1">Uncharacterized protein</fullName>
    </submittedName>
</protein>
<sequence length="31" mass="3593">MIYKVIQINFFMKGIDRGLNNSVVVLLIIQI</sequence>
<proteinExistence type="predicted"/>
<organism evidence="1 2">
    <name type="scientific">Sediminitomix flava</name>
    <dbReference type="NCBI Taxonomy" id="379075"/>
    <lineage>
        <taxon>Bacteria</taxon>
        <taxon>Pseudomonadati</taxon>
        <taxon>Bacteroidota</taxon>
        <taxon>Cytophagia</taxon>
        <taxon>Cytophagales</taxon>
        <taxon>Flammeovirgaceae</taxon>
        <taxon>Sediminitomix</taxon>
    </lineage>
</organism>
<name>A0A315Z848_SEDFL</name>
<dbReference type="EMBL" id="QGDO01000004">
    <property type="protein sequence ID" value="PWJ40838.1"/>
    <property type="molecule type" value="Genomic_DNA"/>
</dbReference>
<dbReference type="Proteomes" id="UP000245535">
    <property type="component" value="Unassembled WGS sequence"/>
</dbReference>
<reference evidence="1 2" key="1">
    <citation type="submission" date="2018-03" db="EMBL/GenBank/DDBJ databases">
        <title>Genomic Encyclopedia of Archaeal and Bacterial Type Strains, Phase II (KMG-II): from individual species to whole genera.</title>
        <authorList>
            <person name="Goeker M."/>
        </authorList>
    </citation>
    <scope>NUCLEOTIDE SEQUENCE [LARGE SCALE GENOMIC DNA]</scope>
    <source>
        <strain evidence="1 2">DSM 28229</strain>
    </source>
</reference>
<keyword evidence="2" id="KW-1185">Reference proteome</keyword>